<sequence length="359" mass="41258">MPPRSKTAIAKLAARDKKKGEKTDRAEVKRSKEMQKAREFADKMRPAREESRRLADIEAKRQAEIEARELAHAEGLSRLVSRLRGKEVKADIGSSDGYKIDISDWAWKECKIHHKDLFFRKYIRSVTTELPGVRLIEGVSIGGHSPRITVVGSEAHLFPVMDRVRIYSSWSKACDRLFTTLKRKSDVDYDDLSLLRKSDLSRLCMIPGCHLFATLELSEARPESITQYHIVACDHDGKRCYLVMISPKDSVVVSDPDSDVYDDYDGYVDADGCIDRDDYEWYLERKVRPQTIEDEHRMWKCMKECALLFPDLFALCDCYKDHRLGKELTKFMSRSPDDCAKAFTIPGMPELAITPHPFL</sequence>
<protein>
    <submittedName>
        <fullName evidence="2">Uncharacterized protein</fullName>
    </submittedName>
</protein>
<reference evidence="2" key="1">
    <citation type="submission" date="2018-10" db="EMBL/GenBank/DDBJ databases">
        <title>Hidden diversity of soil giant viruses.</title>
        <authorList>
            <person name="Schulz F."/>
            <person name="Alteio L."/>
            <person name="Goudeau D."/>
            <person name="Ryan E.M."/>
            <person name="Malmstrom R.R."/>
            <person name="Blanchard J."/>
            <person name="Woyke T."/>
        </authorList>
    </citation>
    <scope>NUCLEOTIDE SEQUENCE</scope>
    <source>
        <strain evidence="2">EDV1</strain>
    </source>
</reference>
<accession>A0A3G4ZY29</accession>
<organism evidence="2">
    <name type="scientific">Edafosvirus sp</name>
    <dbReference type="NCBI Taxonomy" id="2487765"/>
    <lineage>
        <taxon>Viruses</taxon>
        <taxon>Varidnaviria</taxon>
        <taxon>Bamfordvirae</taxon>
        <taxon>Nucleocytoviricota</taxon>
        <taxon>Megaviricetes</taxon>
        <taxon>Imitervirales</taxon>
        <taxon>Mimiviridae</taxon>
        <taxon>Klosneuvirinae</taxon>
    </lineage>
</organism>
<dbReference type="EMBL" id="MK072079">
    <property type="protein sequence ID" value="AYV78473.1"/>
    <property type="molecule type" value="Genomic_DNA"/>
</dbReference>
<name>A0A3G4ZY29_9VIRU</name>
<feature type="compositionally biased region" description="Basic and acidic residues" evidence="1">
    <location>
        <begin position="13"/>
        <end position="51"/>
    </location>
</feature>
<gene>
    <name evidence="2" type="ORF">Edafosvirus14_20</name>
</gene>
<proteinExistence type="predicted"/>
<evidence type="ECO:0000256" key="1">
    <source>
        <dbReference type="SAM" id="MobiDB-lite"/>
    </source>
</evidence>
<evidence type="ECO:0000313" key="2">
    <source>
        <dbReference type="EMBL" id="AYV78473.1"/>
    </source>
</evidence>
<feature type="region of interest" description="Disordered" evidence="1">
    <location>
        <begin position="1"/>
        <end position="51"/>
    </location>
</feature>